<dbReference type="Gene3D" id="4.10.410.40">
    <property type="match status" value="1"/>
</dbReference>
<gene>
    <name evidence="1" type="ORF">10S9_38</name>
</gene>
<evidence type="ECO:0000313" key="1">
    <source>
        <dbReference type="EMBL" id="ASN70292.1"/>
    </source>
</evidence>
<proteinExistence type="predicted"/>
<name>A0A2H4J4X7_9CAUD</name>
<protein>
    <submittedName>
        <fullName evidence="1">Putative major tail protein</fullName>
    </submittedName>
</protein>
<organism evidence="1">
    <name type="scientific">uncultured Caudovirales phage</name>
    <dbReference type="NCBI Taxonomy" id="2100421"/>
    <lineage>
        <taxon>Viruses</taxon>
        <taxon>Duplodnaviria</taxon>
        <taxon>Heunggongvirae</taxon>
        <taxon>Uroviricota</taxon>
        <taxon>Caudoviricetes</taxon>
        <taxon>Peduoviridae</taxon>
        <taxon>Maltschvirus</taxon>
        <taxon>Maltschvirus maltsch</taxon>
    </lineage>
</organism>
<sequence length="135" mass="14735">MLANGITLGLKKKAESTYTMLSGLKEVPELGVDPEKVDNTTLEDQMKHSELGIGDPGDLAYKFKWENSTDSSYRKLRAVADTKETVSFEQTFPDGTKFHFDAQCSVKVSGGGVNTAIEFTLNLGLQTDIEVDDPA</sequence>
<dbReference type="Pfam" id="PF16460">
    <property type="entry name" value="Phage_TTP_11"/>
    <property type="match status" value="1"/>
</dbReference>
<dbReference type="EMBL" id="MF417904">
    <property type="protein sequence ID" value="ASN70292.1"/>
    <property type="molecule type" value="Genomic_DNA"/>
</dbReference>
<dbReference type="InterPro" id="IPR032495">
    <property type="entry name" value="Phage_TTP_11"/>
</dbReference>
<accession>A0A2H4J4X7</accession>
<reference evidence="1" key="1">
    <citation type="submission" date="2017-06" db="EMBL/GenBank/DDBJ databases">
        <title>Novel phages from South African skin metaviromes.</title>
        <authorList>
            <person name="van Zyl L.J."/>
            <person name="Abrahams Y."/>
            <person name="Stander E.A."/>
            <person name="Kirby B.M."/>
            <person name="Clavaud C."/>
            <person name="Farcet C."/>
            <person name="Breton L."/>
            <person name="Trindade M.I."/>
        </authorList>
    </citation>
    <scope>NUCLEOTIDE SEQUENCE</scope>
</reference>